<protein>
    <submittedName>
        <fullName evidence="2">Uncharacterized protein</fullName>
    </submittedName>
</protein>
<sequence length="189" mass="20405">MSVSALIKYRGQKCPRLRRKTLQVDVLIRVMFLQLLISCLISHLQLAGLGQRISERFFADNESGLAESAGGSQTRNASLQALEESGGGVDPPPLGPIACSHEVLPTRLVPLQHPTASVCHVAALHVLSPQQCCPILPGLQQCGRHSPGEAGAWLRRDAASQQQSGTSQGLRLQQMCVGNWGLRMVRQSL</sequence>
<proteinExistence type="predicted"/>
<gene>
    <name evidence="2" type="ORF">NDU88_002049</name>
</gene>
<keyword evidence="1" id="KW-0472">Membrane</keyword>
<organism evidence="2 3">
    <name type="scientific">Pleurodeles waltl</name>
    <name type="common">Iberian ribbed newt</name>
    <dbReference type="NCBI Taxonomy" id="8319"/>
    <lineage>
        <taxon>Eukaryota</taxon>
        <taxon>Metazoa</taxon>
        <taxon>Chordata</taxon>
        <taxon>Craniata</taxon>
        <taxon>Vertebrata</taxon>
        <taxon>Euteleostomi</taxon>
        <taxon>Amphibia</taxon>
        <taxon>Batrachia</taxon>
        <taxon>Caudata</taxon>
        <taxon>Salamandroidea</taxon>
        <taxon>Salamandridae</taxon>
        <taxon>Pleurodelinae</taxon>
        <taxon>Pleurodeles</taxon>
    </lineage>
</organism>
<evidence type="ECO:0000256" key="1">
    <source>
        <dbReference type="SAM" id="Phobius"/>
    </source>
</evidence>
<keyword evidence="3" id="KW-1185">Reference proteome</keyword>
<dbReference type="AlphaFoldDB" id="A0AAV7KT35"/>
<keyword evidence="1" id="KW-1133">Transmembrane helix</keyword>
<evidence type="ECO:0000313" key="2">
    <source>
        <dbReference type="EMBL" id="KAJ1081877.1"/>
    </source>
</evidence>
<reference evidence="2" key="1">
    <citation type="journal article" date="2022" name="bioRxiv">
        <title>Sequencing and chromosome-scale assembly of the giantPleurodeles waltlgenome.</title>
        <authorList>
            <person name="Brown T."/>
            <person name="Elewa A."/>
            <person name="Iarovenko S."/>
            <person name="Subramanian E."/>
            <person name="Araus A.J."/>
            <person name="Petzold A."/>
            <person name="Susuki M."/>
            <person name="Suzuki K.-i.T."/>
            <person name="Hayashi T."/>
            <person name="Toyoda A."/>
            <person name="Oliveira C."/>
            <person name="Osipova E."/>
            <person name="Leigh N.D."/>
            <person name="Simon A."/>
            <person name="Yun M.H."/>
        </authorList>
    </citation>
    <scope>NUCLEOTIDE SEQUENCE</scope>
    <source>
        <strain evidence="2">20211129_DDA</strain>
        <tissue evidence="2">Liver</tissue>
    </source>
</reference>
<evidence type="ECO:0000313" key="3">
    <source>
        <dbReference type="Proteomes" id="UP001066276"/>
    </source>
</evidence>
<accession>A0AAV7KT35</accession>
<feature type="transmembrane region" description="Helical" evidence="1">
    <location>
        <begin position="26"/>
        <end position="46"/>
    </location>
</feature>
<dbReference type="EMBL" id="JANPWB010000016">
    <property type="protein sequence ID" value="KAJ1081877.1"/>
    <property type="molecule type" value="Genomic_DNA"/>
</dbReference>
<keyword evidence="1" id="KW-0812">Transmembrane</keyword>
<dbReference type="Proteomes" id="UP001066276">
    <property type="component" value="Chromosome 12"/>
</dbReference>
<comment type="caution">
    <text evidence="2">The sequence shown here is derived from an EMBL/GenBank/DDBJ whole genome shotgun (WGS) entry which is preliminary data.</text>
</comment>
<name>A0AAV7KT35_PLEWA</name>